<keyword evidence="3" id="KW-1185">Reference proteome</keyword>
<gene>
    <name evidence="2" type="ORF">J8F10_09290</name>
</gene>
<proteinExistence type="predicted"/>
<comment type="caution">
    <text evidence="2">The sequence shown here is derived from an EMBL/GenBank/DDBJ whole genome shotgun (WGS) entry which is preliminary data.</text>
</comment>
<dbReference type="RefSeq" id="WP_210653551.1">
    <property type="nucleotide sequence ID" value="NZ_JAGKQQ010000001.1"/>
</dbReference>
<protein>
    <submittedName>
        <fullName evidence="2">Uncharacterized protein</fullName>
    </submittedName>
</protein>
<evidence type="ECO:0000313" key="3">
    <source>
        <dbReference type="Proteomes" id="UP000676565"/>
    </source>
</evidence>
<organism evidence="2 3">
    <name type="scientific">Gemmata palustris</name>
    <dbReference type="NCBI Taxonomy" id="2822762"/>
    <lineage>
        <taxon>Bacteria</taxon>
        <taxon>Pseudomonadati</taxon>
        <taxon>Planctomycetota</taxon>
        <taxon>Planctomycetia</taxon>
        <taxon>Gemmatales</taxon>
        <taxon>Gemmataceae</taxon>
        <taxon>Gemmata</taxon>
    </lineage>
</organism>
<sequence length="205" mass="22381">MKDFKKALAEQREEALAGVADGLRAGGTFKDVMRDAAAYGVKPEAVAAIRGQDADLELRKPEKGWQMTPERWAEKVADSIAARVECGYEQPDADGERRVFDQMTPQGQLANIAQDSAHWGVTFEAFVAAVTRMIAPDALLDAALRVAHSSQRELAAVEMAMPDDGGYGKVPLADRVSDLAAEARAERSAVRDHENEGIERVHHER</sequence>
<feature type="region of interest" description="Disordered" evidence="1">
    <location>
        <begin position="184"/>
        <end position="205"/>
    </location>
</feature>
<evidence type="ECO:0000256" key="1">
    <source>
        <dbReference type="SAM" id="MobiDB-lite"/>
    </source>
</evidence>
<name>A0ABS5BP71_9BACT</name>
<reference evidence="2 3" key="1">
    <citation type="submission" date="2021-04" db="EMBL/GenBank/DDBJ databases">
        <authorList>
            <person name="Ivanova A."/>
        </authorList>
    </citation>
    <scope>NUCLEOTIDE SEQUENCE [LARGE SCALE GENOMIC DNA]</scope>
    <source>
        <strain evidence="2 3">G18</strain>
    </source>
</reference>
<dbReference type="Proteomes" id="UP000676565">
    <property type="component" value="Unassembled WGS sequence"/>
</dbReference>
<accession>A0ABS5BP71</accession>
<evidence type="ECO:0000313" key="2">
    <source>
        <dbReference type="EMBL" id="MBP3955474.1"/>
    </source>
</evidence>
<dbReference type="EMBL" id="JAGKQQ010000001">
    <property type="protein sequence ID" value="MBP3955474.1"/>
    <property type="molecule type" value="Genomic_DNA"/>
</dbReference>